<evidence type="ECO:0000313" key="2">
    <source>
        <dbReference type="EMBL" id="CAE6829540.1"/>
    </source>
</evidence>
<accession>A0ABM8SS68</accession>
<feature type="domain" description="HTH cro/C1-type" evidence="1">
    <location>
        <begin position="256"/>
        <end position="297"/>
    </location>
</feature>
<comment type="caution">
    <text evidence="2">The sequence shown here is derived from an EMBL/GenBank/DDBJ whole genome shotgun (WGS) entry which is preliminary data.</text>
</comment>
<dbReference type="CDD" id="cd00093">
    <property type="entry name" value="HTH_XRE"/>
    <property type="match status" value="1"/>
</dbReference>
<name>A0ABM8SS68_9BURK</name>
<dbReference type="InterPro" id="IPR001387">
    <property type="entry name" value="Cro/C1-type_HTH"/>
</dbReference>
<evidence type="ECO:0000313" key="3">
    <source>
        <dbReference type="Proteomes" id="UP000672526"/>
    </source>
</evidence>
<reference evidence="2 3" key="1">
    <citation type="submission" date="2021-02" db="EMBL/GenBank/DDBJ databases">
        <authorList>
            <person name="Vanwijnsberghe S."/>
        </authorList>
    </citation>
    <scope>NUCLEOTIDE SEQUENCE [LARGE SCALE GENOMIC DNA]</scope>
    <source>
        <strain evidence="2 3">LMG 31837</strain>
    </source>
</reference>
<dbReference type="InterPro" id="IPR009492">
    <property type="entry name" value="TniQ"/>
</dbReference>
<dbReference type="EMBL" id="CAJNBK010000036">
    <property type="protein sequence ID" value="CAE6829540.1"/>
    <property type="molecule type" value="Genomic_DNA"/>
</dbReference>
<dbReference type="PROSITE" id="PS50943">
    <property type="entry name" value="HTH_CROC1"/>
    <property type="match status" value="1"/>
</dbReference>
<dbReference type="SUPFAM" id="SSF47413">
    <property type="entry name" value="lambda repressor-like DNA-binding domains"/>
    <property type="match status" value="1"/>
</dbReference>
<evidence type="ECO:0000259" key="1">
    <source>
        <dbReference type="PROSITE" id="PS50943"/>
    </source>
</evidence>
<organism evidence="2 3">
    <name type="scientific">Paraburkholderia haematera</name>
    <dbReference type="NCBI Taxonomy" id="2793077"/>
    <lineage>
        <taxon>Bacteria</taxon>
        <taxon>Pseudomonadati</taxon>
        <taxon>Pseudomonadota</taxon>
        <taxon>Betaproteobacteria</taxon>
        <taxon>Burkholderiales</taxon>
        <taxon>Burkholderiaceae</taxon>
        <taxon>Paraburkholderia</taxon>
    </lineage>
</organism>
<sequence>MNGHLSPERTAFHLKPARCAGSARQKLTDYVVQIAKDSLLPFDVVVMEMVQWPACIDGLDATRRPFASGQHLALANAHGETAKYWVQRLTDLTGQTDLEALTLLPFAGVLRDPFGLVGHGRRWCPVCLQDDLLAGAEIYERLIWSIRLVERCPIHDVPLTSECPNCQYRHCNETCRRSISGHCARCHYWLGASLSCYRRSLHCRRRNSSRQKWLANEFASLLDVPDTTLIKMSQENAVLMLESGIDRLAGGSAKRFASECGKSPSSLSEWRAGLVIPSIQTILDICEKFQIRLVDWLCANSDAWPVDPERRKHTHGYSPRRTAYLERDWSSIERKLRTVADSDRCTLSWKQTAENLGIDPSQLHAKFPELAGKISRKAREHRTRDSVNRREARRTVLLGKLKQIVRKMLVAGIDPTRRHVEAELTKHGIEYRWADYPLIAQARHEVDRAIPYISAPSRYSSSQRSSPGHMETKG</sequence>
<dbReference type="RefSeq" id="WP_211616755.1">
    <property type="nucleotide sequence ID" value="NZ_CAJNBK010000036.1"/>
</dbReference>
<proteinExistence type="predicted"/>
<gene>
    <name evidence="2" type="ORF">R69888_06495</name>
</gene>
<dbReference type="Pfam" id="PF06527">
    <property type="entry name" value="TniQ"/>
    <property type="match status" value="1"/>
</dbReference>
<dbReference type="Proteomes" id="UP000672526">
    <property type="component" value="Unassembled WGS sequence"/>
</dbReference>
<dbReference type="InterPro" id="IPR010982">
    <property type="entry name" value="Lambda_DNA-bd_dom_sf"/>
</dbReference>
<keyword evidence="3" id="KW-1185">Reference proteome</keyword>
<protein>
    <recommendedName>
        <fullName evidence="1">HTH cro/C1-type domain-containing protein</fullName>
    </recommendedName>
</protein>
<dbReference type="Pfam" id="PF01381">
    <property type="entry name" value="HTH_3"/>
    <property type="match status" value="1"/>
</dbReference>